<dbReference type="AlphaFoldDB" id="A0A9X3WFP0"/>
<sequence length="308" mass="34786">MGKKIGVIPLFALLLLAFPINMLAEGNESVRIVDQTMVVFPVDETTVQIVQSMSIENTGDETEEQLSIFLPENYADLSLGDGLSKDNTTMTDKGLIETTGLPSGETKQLVVTYKMPMFDGESRWEIEQAYVTDQIQVVIQPGILSFNASNLVTQSDLFEMNGREFRRFTRLNLHPGEKWPLMFQKLKPSSQEQEQATPTIDPDAKYTEDGLKVIGGEGFGYGKASVTIILIIVAFSAALVGLKRDLLRTTGNHRKVKRTWLVDEKAMLLEEIVQLEKDYRSKLLTDSTYEKTREKIREQLVRIQMELE</sequence>
<keyword evidence="1" id="KW-1133">Transmembrane helix</keyword>
<name>A0A9X3WFP0_9BACI</name>
<keyword evidence="1" id="KW-0812">Transmembrane</keyword>
<organism evidence="2 3">
    <name type="scientific">Aquibacillus salsiterrae</name>
    <dbReference type="NCBI Taxonomy" id="2950439"/>
    <lineage>
        <taxon>Bacteria</taxon>
        <taxon>Bacillati</taxon>
        <taxon>Bacillota</taxon>
        <taxon>Bacilli</taxon>
        <taxon>Bacillales</taxon>
        <taxon>Bacillaceae</taxon>
        <taxon>Aquibacillus</taxon>
    </lineage>
</organism>
<dbReference type="Proteomes" id="UP001145069">
    <property type="component" value="Unassembled WGS sequence"/>
</dbReference>
<proteinExistence type="predicted"/>
<accession>A0A9X3WFP0</accession>
<dbReference type="EMBL" id="JAMQKC010000020">
    <property type="protein sequence ID" value="MDC3418153.1"/>
    <property type="molecule type" value="Genomic_DNA"/>
</dbReference>
<keyword evidence="1" id="KW-0472">Membrane</keyword>
<comment type="caution">
    <text evidence="2">The sequence shown here is derived from an EMBL/GenBank/DDBJ whole genome shotgun (WGS) entry which is preliminary data.</text>
</comment>
<gene>
    <name evidence="2" type="ORF">NC799_14780</name>
</gene>
<reference evidence="2" key="1">
    <citation type="submission" date="2022-06" db="EMBL/GenBank/DDBJ databases">
        <title>Aquibacillus sp. a new bacterium isolated from soil saline samples.</title>
        <authorList>
            <person name="Galisteo C."/>
            <person name="De La Haba R."/>
            <person name="Sanchez-Porro C."/>
            <person name="Ventosa A."/>
        </authorList>
    </citation>
    <scope>NUCLEOTIDE SEQUENCE</scope>
    <source>
        <strain evidence="2">3ASR75-54</strain>
    </source>
</reference>
<feature type="transmembrane region" description="Helical" evidence="1">
    <location>
        <begin position="224"/>
        <end position="242"/>
    </location>
</feature>
<evidence type="ECO:0000313" key="2">
    <source>
        <dbReference type="EMBL" id="MDC3418153.1"/>
    </source>
</evidence>
<evidence type="ECO:0000256" key="1">
    <source>
        <dbReference type="SAM" id="Phobius"/>
    </source>
</evidence>
<keyword evidence="3" id="KW-1185">Reference proteome</keyword>
<protein>
    <submittedName>
        <fullName evidence="2">Uncharacterized protein</fullName>
    </submittedName>
</protein>
<dbReference type="RefSeq" id="WP_272447216.1">
    <property type="nucleotide sequence ID" value="NZ_JAMQKC010000020.1"/>
</dbReference>
<evidence type="ECO:0000313" key="3">
    <source>
        <dbReference type="Proteomes" id="UP001145069"/>
    </source>
</evidence>